<dbReference type="PANTHER" id="PTHR46910">
    <property type="entry name" value="TRANSCRIPTION FACTOR PDR1"/>
    <property type="match status" value="1"/>
</dbReference>
<dbReference type="EMBL" id="JAGPUO010000041">
    <property type="protein sequence ID" value="KAG5654918.1"/>
    <property type="molecule type" value="Genomic_DNA"/>
</dbReference>
<dbReference type="Proteomes" id="UP000782241">
    <property type="component" value="Unassembled WGS sequence"/>
</dbReference>
<feature type="region of interest" description="Disordered" evidence="2">
    <location>
        <begin position="63"/>
        <end position="100"/>
    </location>
</feature>
<proteinExistence type="predicted"/>
<keyword evidence="4" id="KW-1185">Reference proteome</keyword>
<evidence type="ECO:0000256" key="2">
    <source>
        <dbReference type="SAM" id="MobiDB-lite"/>
    </source>
</evidence>
<evidence type="ECO:0008006" key="5">
    <source>
        <dbReference type="Google" id="ProtNLM"/>
    </source>
</evidence>
<dbReference type="PANTHER" id="PTHR46910:SF11">
    <property type="entry name" value="ZN(2)-C6 FUNGAL-TYPE DOMAIN-CONTAINING PROTEIN"/>
    <property type="match status" value="1"/>
</dbReference>
<comment type="caution">
    <text evidence="3">The sequence shown here is derived from an EMBL/GenBank/DDBJ whole genome shotgun (WGS) entry which is preliminary data.</text>
</comment>
<dbReference type="InterPro" id="IPR050987">
    <property type="entry name" value="AtrR-like"/>
</dbReference>
<evidence type="ECO:0000256" key="1">
    <source>
        <dbReference type="ARBA" id="ARBA00023242"/>
    </source>
</evidence>
<accession>A0A9P7GUX6</accession>
<evidence type="ECO:0000313" key="4">
    <source>
        <dbReference type="Proteomes" id="UP000782241"/>
    </source>
</evidence>
<sequence length="722" mass="80146">MSSASTANKSNKRDEYTSHACDVRLKLVRSSELPSRNLVLILLLQCSGQSPCHNCLGRGAECSYRGESNGSGKRKRKTSPSNSSRKRLVPPSNASVSASDDTALLKQQLERLQQGLDTLMMQQSLDFDFLSSHTTPPLPNPTDNSAASPDDPPVIFIQSVESFEPQNTTYHVQKGPSGSCKGGRRPAELTRAETDTFVPGSRWLNRFAVASQICDPRSSVGADSVLPDVATSRSCTVLLPSPQDLTQAINIGLAAIDCFFPSVHGKRLVKAMLGTLKELGYSFINQSIVVTEPHHMIISILLIVISAGQLLNDQNGSDDYLEKAWPGSDSYWQSWKLVQYFEETSELQTSYVIYHTMSAAYLLSAERLRLASIHILNGLHSAVSLGLGQSHGLSAFSEDFVDPLALWVTFDFLDKRITQKCGIPYFVGDRSSQIEIEHDKSTHIDAKSKAYLRTMFSHARLWASVWDEFLAPNAPMANDWVEIQAFDAKLLALREQYPDTLSWGGESVEDTIFNTCSEPEDRRRLLVFLRYQSLRLSIRHRALTSPETNIRRVESCLRISIESLDAIGYYLGNWGANPNAGYIITSSLVKCIYYLTIGHREGIAVLDLEALLTTFHRAGSMLESLSTTIMSAARAFKALQCVLKFDFRESRPDYGLKFPLAGFSESIMSFGILPDQSEHTTSTATFEDFPRNFHAMASNPLMESSLEIDSVLAEIFPDIEAR</sequence>
<protein>
    <recommendedName>
        <fullName evidence="5">Transcription factor domain-containing protein</fullName>
    </recommendedName>
</protein>
<keyword evidence="1" id="KW-0539">Nucleus</keyword>
<dbReference type="AlphaFoldDB" id="A0A9P7GUX6"/>
<evidence type="ECO:0000313" key="3">
    <source>
        <dbReference type="EMBL" id="KAG5654918.1"/>
    </source>
</evidence>
<organism evidence="3 4">
    <name type="scientific">Fusarium avenaceum</name>
    <dbReference type="NCBI Taxonomy" id="40199"/>
    <lineage>
        <taxon>Eukaryota</taxon>
        <taxon>Fungi</taxon>
        <taxon>Dikarya</taxon>
        <taxon>Ascomycota</taxon>
        <taxon>Pezizomycotina</taxon>
        <taxon>Sordariomycetes</taxon>
        <taxon>Hypocreomycetidae</taxon>
        <taxon>Hypocreales</taxon>
        <taxon>Nectriaceae</taxon>
        <taxon>Fusarium</taxon>
        <taxon>Fusarium tricinctum species complex</taxon>
    </lineage>
</organism>
<feature type="compositionally biased region" description="Polar residues" evidence="2">
    <location>
        <begin position="130"/>
        <end position="147"/>
    </location>
</feature>
<gene>
    <name evidence="3" type="ORF">KAF25_010963</name>
</gene>
<name>A0A9P7GUX6_9HYPO</name>
<dbReference type="GO" id="GO:0003700">
    <property type="term" value="F:DNA-binding transcription factor activity"/>
    <property type="evidence" value="ECO:0007669"/>
    <property type="project" value="InterPro"/>
</dbReference>
<feature type="compositionally biased region" description="Basic residues" evidence="2">
    <location>
        <begin position="72"/>
        <end position="88"/>
    </location>
</feature>
<feature type="region of interest" description="Disordered" evidence="2">
    <location>
        <begin position="130"/>
        <end position="149"/>
    </location>
</feature>
<reference evidence="3" key="1">
    <citation type="submission" date="2021-04" db="EMBL/GenBank/DDBJ databases">
        <title>Draft genome of Fusarium avenaceum strain F156N33, isolated from an atmospheric sample in Virginia.</title>
        <authorList>
            <person name="Yang S."/>
            <person name="Vinatzer B.A."/>
            <person name="Coleman J."/>
        </authorList>
    </citation>
    <scope>NUCLEOTIDE SEQUENCE</scope>
    <source>
        <strain evidence="3">F156N33</strain>
    </source>
</reference>